<evidence type="ECO:0000256" key="1">
    <source>
        <dbReference type="SAM" id="SignalP"/>
    </source>
</evidence>
<keyword evidence="1" id="KW-0732">Signal</keyword>
<organism evidence="3 4">
    <name type="scientific">Tahibacter soli</name>
    <dbReference type="NCBI Taxonomy" id="2983605"/>
    <lineage>
        <taxon>Bacteria</taxon>
        <taxon>Pseudomonadati</taxon>
        <taxon>Pseudomonadota</taxon>
        <taxon>Gammaproteobacteria</taxon>
        <taxon>Lysobacterales</taxon>
        <taxon>Rhodanobacteraceae</taxon>
        <taxon>Tahibacter</taxon>
    </lineage>
</organism>
<feature type="chain" id="PRO_5040989446" description="DUF6242 domain-containing protein" evidence="1">
    <location>
        <begin position="38"/>
        <end position="681"/>
    </location>
</feature>
<gene>
    <name evidence="3" type="ORF">OD750_027345</name>
</gene>
<reference evidence="3" key="1">
    <citation type="submission" date="2023-02" db="EMBL/GenBank/DDBJ databases">
        <title>Tahibacter soli sp. nov. isolated from soil.</title>
        <authorList>
            <person name="Baek J.H."/>
            <person name="Lee J.K."/>
            <person name="Choi D.G."/>
            <person name="Jeon C.O."/>
        </authorList>
    </citation>
    <scope>NUCLEOTIDE SEQUENCE</scope>
    <source>
        <strain evidence="3">BL</strain>
    </source>
</reference>
<sequence>MVHSKLREVPAFGRRWTTVALACAALVSWLCTATASAVTWDWKLPVPTGNAMRAVAQGANAYVAVGNGGSILYSDDGSAWSLARAGGAGDALEAVVYGNGVFVAVGQGGAVWRSADGRQWTRSTNPTTTALRAVTYGSAGFVACGELTLITSPDGATWTPIDTGVTPGVFGPRFQGVAYGNGVYAVWIDIDPIGATSAAAVLTSVDAATWARVPLGPFDGHDGVLFARGFVHADDRFVALATSDTLDSVSLTSSDGSHWRAGTTATHEGTTVYFKSGAFDPAAGRYVALAGFNDPPLALDAYPVVMSSVDGLDWTSQGIVNDIPLVRLARAGDIVFGLPNAGGGMYARSGASTWSAIAPVSPVWRLSSILADGDVVIAAGTGAGDTKHGSTAALIASFDGGGTWSKVLTVEGTVEGGGFAGLAAGATHKVAVGTANHSVTGAFVPVAYASTDGATWTSADLSAVDADVSGSYGVAYGNGVFVAGAAYNGDAVAVLTSDDDGATWQSRVTNLSQPIGRIVFAGDKFAAVSAGFSSSVFFSSDATVWSERATGTSASYLTDIAYRDGTYVALGLAFGPAGNVSTLVVSADGFSWEPVDAATDIVALSADADGFVATGTGGNVYRSADGRTWTSSWSGSADWITASARLPDGRLAVTTVRGGVLVGTSADRIFADGFDVAARRP</sequence>
<evidence type="ECO:0000313" key="3">
    <source>
        <dbReference type="EMBL" id="MDC8016260.1"/>
    </source>
</evidence>
<dbReference type="AlphaFoldDB" id="A0A9X4BJE5"/>
<name>A0A9X4BJE5_9GAMM</name>
<dbReference type="Proteomes" id="UP001139971">
    <property type="component" value="Unassembled WGS sequence"/>
</dbReference>
<feature type="domain" description="DUF6242" evidence="2">
    <location>
        <begin position="49"/>
        <end position="160"/>
    </location>
</feature>
<dbReference type="SUPFAM" id="SSF110296">
    <property type="entry name" value="Oligoxyloglucan reducing end-specific cellobiohydrolase"/>
    <property type="match status" value="1"/>
</dbReference>
<dbReference type="InterPro" id="IPR058667">
    <property type="entry name" value="DUF6242_C"/>
</dbReference>
<dbReference type="SUPFAM" id="SSF50939">
    <property type="entry name" value="Sialidases"/>
    <property type="match status" value="1"/>
</dbReference>
<dbReference type="RefSeq" id="WP_263542461.1">
    <property type="nucleotide sequence ID" value="NZ_JAOVZO020000023.1"/>
</dbReference>
<dbReference type="InterPro" id="IPR036278">
    <property type="entry name" value="Sialidase_sf"/>
</dbReference>
<keyword evidence="4" id="KW-1185">Reference proteome</keyword>
<comment type="caution">
    <text evidence="3">The sequence shown here is derived from an EMBL/GenBank/DDBJ whole genome shotgun (WGS) entry which is preliminary data.</text>
</comment>
<dbReference type="EMBL" id="JAOVZO020000023">
    <property type="protein sequence ID" value="MDC8016260.1"/>
    <property type="molecule type" value="Genomic_DNA"/>
</dbReference>
<dbReference type="Pfam" id="PF25852">
    <property type="entry name" value="DUF6242_C"/>
    <property type="match status" value="1"/>
</dbReference>
<proteinExistence type="predicted"/>
<feature type="signal peptide" evidence="1">
    <location>
        <begin position="1"/>
        <end position="37"/>
    </location>
</feature>
<accession>A0A9X4BJE5</accession>
<protein>
    <recommendedName>
        <fullName evidence="2">DUF6242 domain-containing protein</fullName>
    </recommendedName>
</protein>
<evidence type="ECO:0000313" key="4">
    <source>
        <dbReference type="Proteomes" id="UP001139971"/>
    </source>
</evidence>
<evidence type="ECO:0000259" key="2">
    <source>
        <dbReference type="Pfam" id="PF25852"/>
    </source>
</evidence>
<dbReference type="Gene3D" id="2.120.10.10">
    <property type="match status" value="1"/>
</dbReference>